<evidence type="ECO:0000256" key="1">
    <source>
        <dbReference type="ARBA" id="ARBA00005437"/>
    </source>
</evidence>
<dbReference type="Pfam" id="PF04525">
    <property type="entry name" value="LOR"/>
    <property type="match status" value="1"/>
</dbReference>
<dbReference type="Gene3D" id="2.40.160.200">
    <property type="entry name" value="LURP1-related"/>
    <property type="match status" value="1"/>
</dbReference>
<evidence type="ECO:0000313" key="2">
    <source>
        <dbReference type="EMBL" id="VYU22470.1"/>
    </source>
</evidence>
<organism evidence="2">
    <name type="scientific">Peptoniphilus gorbachii</name>
    <dbReference type="NCBI Taxonomy" id="411567"/>
    <lineage>
        <taxon>Bacteria</taxon>
        <taxon>Bacillati</taxon>
        <taxon>Bacillota</taxon>
        <taxon>Tissierellia</taxon>
        <taxon>Tissierellales</taxon>
        <taxon>Peptoniphilaceae</taxon>
        <taxon>Peptoniphilus</taxon>
    </lineage>
</organism>
<sequence>MKNYYFKEKFFKITDHYPVLDDDGNDAYYVDQDFTFLGYKSSLSDANKNPIFDIDKEIFSLFQKFNVNFTDGRYMRVESKLSLLKRKIDVDYDGEILNLEGSFWDMNFNIYRGSDLIGEIEKTFFAMTDTYRLTVHDDNYREALLALTLCLNNIKDTARARSNSAG</sequence>
<proteinExistence type="inferred from homology"/>
<dbReference type="AlphaFoldDB" id="A0A6N3D0K1"/>
<gene>
    <name evidence="2" type="ORF">PGLFYP46_00567</name>
</gene>
<dbReference type="SUPFAM" id="SSF54518">
    <property type="entry name" value="Tubby C-terminal domain-like"/>
    <property type="match status" value="1"/>
</dbReference>
<dbReference type="EMBL" id="CACRUP010000024">
    <property type="protein sequence ID" value="VYU22470.1"/>
    <property type="molecule type" value="Genomic_DNA"/>
</dbReference>
<dbReference type="RefSeq" id="WP_156702628.1">
    <property type="nucleotide sequence ID" value="NZ_CACRUP010000024.1"/>
</dbReference>
<evidence type="ECO:0008006" key="3">
    <source>
        <dbReference type="Google" id="ProtNLM"/>
    </source>
</evidence>
<comment type="similarity">
    <text evidence="1">Belongs to the LOR family.</text>
</comment>
<reference evidence="2" key="1">
    <citation type="submission" date="2019-11" db="EMBL/GenBank/DDBJ databases">
        <authorList>
            <person name="Feng L."/>
        </authorList>
    </citation>
    <scope>NUCLEOTIDE SEQUENCE</scope>
    <source>
        <strain evidence="2">PgorbachiiLFYP46</strain>
    </source>
</reference>
<name>A0A6N3D0K1_9FIRM</name>
<protein>
    <recommendedName>
        <fullName evidence="3">LURP-one-related</fullName>
    </recommendedName>
</protein>
<dbReference type="InterPro" id="IPR025659">
    <property type="entry name" value="Tubby-like_C"/>
</dbReference>
<dbReference type="InterPro" id="IPR038595">
    <property type="entry name" value="LOR_sf"/>
</dbReference>
<accession>A0A6N3D0K1</accession>
<dbReference type="InterPro" id="IPR007612">
    <property type="entry name" value="LOR"/>
</dbReference>